<protein>
    <submittedName>
        <fullName evidence="4">Response regulator receiver domain-containing protein</fullName>
    </submittedName>
</protein>
<dbReference type="Gene3D" id="3.40.50.2300">
    <property type="match status" value="1"/>
</dbReference>
<comment type="caution">
    <text evidence="4">The sequence shown here is derived from an EMBL/GenBank/DDBJ whole genome shotgun (WGS) entry which is preliminary data.</text>
</comment>
<feature type="modified residue" description="4-aspartylphosphate" evidence="2">
    <location>
        <position position="53"/>
    </location>
</feature>
<dbReference type="InterPro" id="IPR011006">
    <property type="entry name" value="CheY-like_superfamily"/>
</dbReference>
<dbReference type="SUPFAM" id="SSF52172">
    <property type="entry name" value="CheY-like"/>
    <property type="match status" value="1"/>
</dbReference>
<accession>A0A4Q0NY78</accession>
<keyword evidence="5" id="KW-1185">Reference proteome</keyword>
<evidence type="ECO:0000256" key="2">
    <source>
        <dbReference type="PROSITE-ProRule" id="PRU00169"/>
    </source>
</evidence>
<dbReference type="OrthoDB" id="9789181at2"/>
<dbReference type="PROSITE" id="PS50110">
    <property type="entry name" value="RESPONSE_REGULATORY"/>
    <property type="match status" value="1"/>
</dbReference>
<sequence length="121" mass="13521">MEKRILVIEDNRQVAEALEYSLSKEGYTVVACFDGTAAMNKLQTDHFDLVLIDLILPYVSGINIIKWIKTEHPTLPVIVISSIEEENIITHTFLMGVSDFISKPFSPLRLTTSVKNGLLSA</sequence>
<dbReference type="AlphaFoldDB" id="A0A4Q0NY78"/>
<dbReference type="PANTHER" id="PTHR44591:SF3">
    <property type="entry name" value="RESPONSE REGULATORY DOMAIN-CONTAINING PROTEIN"/>
    <property type="match status" value="1"/>
</dbReference>
<dbReference type="PANTHER" id="PTHR44591">
    <property type="entry name" value="STRESS RESPONSE REGULATOR PROTEIN 1"/>
    <property type="match status" value="1"/>
</dbReference>
<evidence type="ECO:0000259" key="3">
    <source>
        <dbReference type="PROSITE" id="PS50110"/>
    </source>
</evidence>
<dbReference type="CDD" id="cd00156">
    <property type="entry name" value="REC"/>
    <property type="match status" value="1"/>
</dbReference>
<evidence type="ECO:0000313" key="4">
    <source>
        <dbReference type="EMBL" id="RXG15720.1"/>
    </source>
</evidence>
<dbReference type="GO" id="GO:0000160">
    <property type="term" value="P:phosphorelay signal transduction system"/>
    <property type="evidence" value="ECO:0007669"/>
    <property type="project" value="InterPro"/>
</dbReference>
<feature type="domain" description="Response regulatory" evidence="3">
    <location>
        <begin position="4"/>
        <end position="118"/>
    </location>
</feature>
<organism evidence="4 5">
    <name type="scientific">Leeuwenhoekiella aestuarii</name>
    <dbReference type="NCBI Taxonomy" id="2249426"/>
    <lineage>
        <taxon>Bacteria</taxon>
        <taxon>Pseudomonadati</taxon>
        <taxon>Bacteroidota</taxon>
        <taxon>Flavobacteriia</taxon>
        <taxon>Flavobacteriales</taxon>
        <taxon>Flavobacteriaceae</taxon>
        <taxon>Leeuwenhoekiella</taxon>
    </lineage>
</organism>
<proteinExistence type="predicted"/>
<reference evidence="4 5" key="1">
    <citation type="submission" date="2018-07" db="EMBL/GenBank/DDBJ databases">
        <title>Leeuwenhoekiella genomics.</title>
        <authorList>
            <person name="Tahon G."/>
            <person name="Willems A."/>
        </authorList>
    </citation>
    <scope>NUCLEOTIDE SEQUENCE [LARGE SCALE GENOMIC DNA]</scope>
    <source>
        <strain evidence="4 5">R-50232</strain>
    </source>
</reference>
<evidence type="ECO:0000313" key="5">
    <source>
        <dbReference type="Proteomes" id="UP000289821"/>
    </source>
</evidence>
<gene>
    <name evidence="4" type="ORF">DSM04_103609</name>
</gene>
<dbReference type="InterPro" id="IPR050595">
    <property type="entry name" value="Bact_response_regulator"/>
</dbReference>
<dbReference type="InterPro" id="IPR001789">
    <property type="entry name" value="Sig_transdc_resp-reg_receiver"/>
</dbReference>
<evidence type="ECO:0000256" key="1">
    <source>
        <dbReference type="ARBA" id="ARBA00022553"/>
    </source>
</evidence>
<dbReference type="Proteomes" id="UP000289821">
    <property type="component" value="Unassembled WGS sequence"/>
</dbReference>
<dbReference type="SMART" id="SM00448">
    <property type="entry name" value="REC"/>
    <property type="match status" value="1"/>
</dbReference>
<dbReference type="RefSeq" id="WP_128761274.1">
    <property type="nucleotide sequence ID" value="NZ_QOVI01000003.1"/>
</dbReference>
<keyword evidence="1 2" id="KW-0597">Phosphoprotein</keyword>
<dbReference type="EMBL" id="QOVI01000003">
    <property type="protein sequence ID" value="RXG15720.1"/>
    <property type="molecule type" value="Genomic_DNA"/>
</dbReference>
<dbReference type="Pfam" id="PF00072">
    <property type="entry name" value="Response_reg"/>
    <property type="match status" value="1"/>
</dbReference>
<name>A0A4Q0NY78_9FLAO</name>